<dbReference type="InterPro" id="IPR036950">
    <property type="entry name" value="PBP_transglycosylase"/>
</dbReference>
<evidence type="ECO:0000259" key="15">
    <source>
        <dbReference type="Pfam" id="PF00905"/>
    </source>
</evidence>
<dbReference type="FunFam" id="1.10.3810.10:FF:000001">
    <property type="entry name" value="Penicillin-binding protein 1A"/>
    <property type="match status" value="1"/>
</dbReference>
<dbReference type="EMBL" id="CP029042">
    <property type="protein sequence ID" value="AZS76675.1"/>
    <property type="molecule type" value="Genomic_DNA"/>
</dbReference>
<evidence type="ECO:0000256" key="4">
    <source>
        <dbReference type="ARBA" id="ARBA00022670"/>
    </source>
</evidence>
<dbReference type="Gene3D" id="3.40.710.10">
    <property type="entry name" value="DD-peptidase/beta-lactamase superfamily"/>
    <property type="match status" value="1"/>
</dbReference>
<dbReference type="GO" id="GO:0006508">
    <property type="term" value="P:proteolysis"/>
    <property type="evidence" value="ECO:0007669"/>
    <property type="project" value="UniProtKB-KW"/>
</dbReference>
<keyword evidence="7" id="KW-0378">Hydrolase</keyword>
<evidence type="ECO:0000256" key="14">
    <source>
        <dbReference type="SAM" id="MobiDB-lite"/>
    </source>
</evidence>
<evidence type="ECO:0000256" key="10">
    <source>
        <dbReference type="ARBA" id="ARBA00023268"/>
    </source>
</evidence>
<evidence type="ECO:0000256" key="2">
    <source>
        <dbReference type="ARBA" id="ARBA00007739"/>
    </source>
</evidence>
<evidence type="ECO:0000256" key="3">
    <source>
        <dbReference type="ARBA" id="ARBA00022645"/>
    </source>
</evidence>
<sequence length="673" mass="73069">MGTKGRRRVRRRFLDYPRQGRRRVRRRFLDYPRQGRQGPRRWLPSWRQWLGVLALGILSLAGTFAVVYTKIDIPGENTLAGQEATVYYWADGSPMVSVGAVNRQNVSLDKVADSVENSVIAAENATFYSDSGVSLKGIGRALVSMVSGGDTQGGSTITQQFVKNTYLSQDQTVTRKVREFIISLKVSNQKSKQDILRGYLNTSWFGRDSYGVEAAAHAYYGVDAKRLNPSQSALLAAVLKGSEQYDPGLSKANHQRAEARWKWILDRQVATGKMSEKQRAKYHTFPEPRPLSKPTSQAGQTGYLIDVANKFVKAGTGLTDKDLARGGYRIHTTFDKQRTRRLEKAVSEVRRKNIDPKGRTADTFVEFGAASVRPKDGALVALYGGADATKHFSNNADTTAVPAGSAFKPFVLAAALQDRVYDVDEPEDATAAPGVGPTTGAEELREALVKGQSPPFVQAGQRIGLERLRDLAVDAGLRKESMARLEQTFPLGTSAPSAIRMASAYTTFANGGLHAEPYAVSRMTYDGKKLPGFERPDPEQVLDAEVAQEVSDALEQVGWRTVGLPEGKPALPVAAGRAEPGDRKKSAWFIGSPRAEGRVVGPGSGTDGEKWQWTRPGVAPGAGDGDEPTTAITMFRNKAGAPELLPMQGVGGAKSGLGTTIPPKIWQAYQQPS</sequence>
<evidence type="ECO:0000256" key="8">
    <source>
        <dbReference type="ARBA" id="ARBA00022960"/>
    </source>
</evidence>
<comment type="catalytic activity">
    <reaction evidence="12">
        <text>Preferential cleavage: (Ac)2-L-Lys-D-Ala-|-D-Ala. Also transpeptidation of peptidyl-alanyl moieties that are N-acyl substituents of D-alanine.</text>
        <dbReference type="EC" id="3.4.16.4"/>
    </reaction>
</comment>
<feature type="domain" description="Glycosyl transferase family 51" evidence="16">
    <location>
        <begin position="96"/>
        <end position="267"/>
    </location>
</feature>
<evidence type="ECO:0000256" key="5">
    <source>
        <dbReference type="ARBA" id="ARBA00022676"/>
    </source>
</evidence>
<dbReference type="GO" id="GO:0008658">
    <property type="term" value="F:penicillin binding"/>
    <property type="evidence" value="ECO:0007669"/>
    <property type="project" value="InterPro"/>
</dbReference>
<keyword evidence="11" id="KW-0961">Cell wall biogenesis/degradation</keyword>
<dbReference type="AlphaFoldDB" id="A0A451EVT1"/>
<evidence type="ECO:0000256" key="13">
    <source>
        <dbReference type="ARBA" id="ARBA00049902"/>
    </source>
</evidence>
<keyword evidence="6" id="KW-0808">Transferase</keyword>
<keyword evidence="5" id="KW-0328">Glycosyltransferase</keyword>
<organism evidence="17 18">
    <name type="scientific">Streptomyces lydicus</name>
    <dbReference type="NCBI Taxonomy" id="47763"/>
    <lineage>
        <taxon>Bacteria</taxon>
        <taxon>Bacillati</taxon>
        <taxon>Actinomycetota</taxon>
        <taxon>Actinomycetes</taxon>
        <taxon>Kitasatosporales</taxon>
        <taxon>Streptomycetaceae</taxon>
        <taxon>Streptomyces</taxon>
    </lineage>
</organism>
<proteinExistence type="inferred from homology"/>
<dbReference type="Gene3D" id="1.10.3810.10">
    <property type="entry name" value="Biosynthetic peptidoglycan transglycosylase-like"/>
    <property type="match status" value="1"/>
</dbReference>
<dbReference type="Proteomes" id="UP000275579">
    <property type="component" value="Chromosome"/>
</dbReference>
<dbReference type="GO" id="GO:0030288">
    <property type="term" value="C:outer membrane-bounded periplasmic space"/>
    <property type="evidence" value="ECO:0007669"/>
    <property type="project" value="TreeGrafter"/>
</dbReference>
<dbReference type="Pfam" id="PF00905">
    <property type="entry name" value="Transpeptidase"/>
    <property type="match status" value="1"/>
</dbReference>
<dbReference type="InterPro" id="IPR012338">
    <property type="entry name" value="Beta-lactam/transpept-like"/>
</dbReference>
<dbReference type="InterPro" id="IPR001460">
    <property type="entry name" value="PCN-bd_Tpept"/>
</dbReference>
<dbReference type="InterPro" id="IPR023346">
    <property type="entry name" value="Lysozyme-like_dom_sf"/>
</dbReference>
<dbReference type="SUPFAM" id="SSF56601">
    <property type="entry name" value="beta-lactamase/transpeptidase-like"/>
    <property type="match status" value="1"/>
</dbReference>
<evidence type="ECO:0000256" key="9">
    <source>
        <dbReference type="ARBA" id="ARBA00022984"/>
    </source>
</evidence>
<evidence type="ECO:0000256" key="1">
    <source>
        <dbReference type="ARBA" id="ARBA00007090"/>
    </source>
</evidence>
<keyword evidence="4" id="KW-0645">Protease</keyword>
<dbReference type="GO" id="GO:0009002">
    <property type="term" value="F:serine-type D-Ala-D-Ala carboxypeptidase activity"/>
    <property type="evidence" value="ECO:0007669"/>
    <property type="project" value="UniProtKB-EC"/>
</dbReference>
<keyword evidence="8" id="KW-0133">Cell shape</keyword>
<keyword evidence="9" id="KW-0573">Peptidoglycan synthesis</keyword>
<gene>
    <name evidence="17" type="ORF">DDE74_26675</name>
</gene>
<dbReference type="InterPro" id="IPR050396">
    <property type="entry name" value="Glycosyltr_51/Transpeptidase"/>
</dbReference>
<reference evidence="17 18" key="1">
    <citation type="submission" date="2018-04" db="EMBL/GenBank/DDBJ databases">
        <title>Complete genome sequences of Streptomyces lydicus strain WYEC and characterization of antagonistic properties of biological control agents.</title>
        <authorList>
            <person name="Mariita R.M."/>
            <person name="Sello J.K."/>
        </authorList>
    </citation>
    <scope>NUCLEOTIDE SEQUENCE [LARGE SCALE GENOMIC DNA]</scope>
    <source>
        <strain evidence="17 18">WYEC 108</strain>
    </source>
</reference>
<feature type="domain" description="Penicillin-binding protein transpeptidase" evidence="15">
    <location>
        <begin position="372"/>
        <end position="597"/>
    </location>
</feature>
<evidence type="ECO:0000256" key="11">
    <source>
        <dbReference type="ARBA" id="ARBA00023316"/>
    </source>
</evidence>
<feature type="region of interest" description="Disordered" evidence="14">
    <location>
        <begin position="275"/>
        <end position="298"/>
    </location>
</feature>
<keyword evidence="3" id="KW-0121">Carboxypeptidase</keyword>
<comment type="catalytic activity">
    <reaction evidence="13">
        <text>[GlcNAc-(1-&gt;4)-Mur2Ac(oyl-L-Ala-gamma-D-Glu-L-Lys-D-Ala-D-Ala)](n)-di-trans,octa-cis-undecaprenyl diphosphate + beta-D-GlcNAc-(1-&gt;4)-Mur2Ac(oyl-L-Ala-gamma-D-Glu-L-Lys-D-Ala-D-Ala)-di-trans,octa-cis-undecaprenyl diphosphate = [GlcNAc-(1-&gt;4)-Mur2Ac(oyl-L-Ala-gamma-D-Glu-L-Lys-D-Ala-D-Ala)](n+1)-di-trans,octa-cis-undecaprenyl diphosphate + di-trans,octa-cis-undecaprenyl diphosphate + H(+)</text>
        <dbReference type="Rhea" id="RHEA:23708"/>
        <dbReference type="Rhea" id="RHEA-COMP:9602"/>
        <dbReference type="Rhea" id="RHEA-COMP:9603"/>
        <dbReference type="ChEBI" id="CHEBI:15378"/>
        <dbReference type="ChEBI" id="CHEBI:58405"/>
        <dbReference type="ChEBI" id="CHEBI:60033"/>
        <dbReference type="ChEBI" id="CHEBI:78435"/>
        <dbReference type="EC" id="2.4.99.28"/>
    </reaction>
</comment>
<evidence type="ECO:0000256" key="12">
    <source>
        <dbReference type="ARBA" id="ARBA00034000"/>
    </source>
</evidence>
<dbReference type="PANTHER" id="PTHR32282:SF34">
    <property type="entry name" value="PENICILLIN-BINDING PROTEIN 1A"/>
    <property type="match status" value="1"/>
</dbReference>
<dbReference type="Pfam" id="PF00912">
    <property type="entry name" value="Transgly"/>
    <property type="match status" value="1"/>
</dbReference>
<evidence type="ECO:0000256" key="7">
    <source>
        <dbReference type="ARBA" id="ARBA00022801"/>
    </source>
</evidence>
<dbReference type="GO" id="GO:0008955">
    <property type="term" value="F:peptidoglycan glycosyltransferase activity"/>
    <property type="evidence" value="ECO:0007669"/>
    <property type="project" value="UniProtKB-EC"/>
</dbReference>
<protein>
    <submittedName>
        <fullName evidence="17">Penicillin-binding protein</fullName>
    </submittedName>
</protein>
<name>A0A451EVT1_9ACTN</name>
<dbReference type="GO" id="GO:0008360">
    <property type="term" value="P:regulation of cell shape"/>
    <property type="evidence" value="ECO:0007669"/>
    <property type="project" value="UniProtKB-KW"/>
</dbReference>
<dbReference type="PANTHER" id="PTHR32282">
    <property type="entry name" value="BINDING PROTEIN TRANSPEPTIDASE, PUTATIVE-RELATED"/>
    <property type="match status" value="1"/>
</dbReference>
<evidence type="ECO:0000259" key="16">
    <source>
        <dbReference type="Pfam" id="PF00912"/>
    </source>
</evidence>
<evidence type="ECO:0000256" key="6">
    <source>
        <dbReference type="ARBA" id="ARBA00022679"/>
    </source>
</evidence>
<evidence type="ECO:0000313" key="17">
    <source>
        <dbReference type="EMBL" id="AZS76675.1"/>
    </source>
</evidence>
<dbReference type="InterPro" id="IPR001264">
    <property type="entry name" value="Glyco_trans_51"/>
</dbReference>
<accession>A0A451EVT1</accession>
<dbReference type="GO" id="GO:0009252">
    <property type="term" value="P:peptidoglycan biosynthetic process"/>
    <property type="evidence" value="ECO:0007669"/>
    <property type="project" value="UniProtKB-KW"/>
</dbReference>
<comment type="similarity">
    <text evidence="1">In the C-terminal section; belongs to the transpeptidase family.</text>
</comment>
<keyword evidence="10" id="KW-0511">Multifunctional enzyme</keyword>
<evidence type="ECO:0000313" key="18">
    <source>
        <dbReference type="Proteomes" id="UP000275579"/>
    </source>
</evidence>
<comment type="similarity">
    <text evidence="2">In the N-terminal section; belongs to the glycosyltransferase 51 family.</text>
</comment>
<dbReference type="GO" id="GO:0071555">
    <property type="term" value="P:cell wall organization"/>
    <property type="evidence" value="ECO:0007669"/>
    <property type="project" value="UniProtKB-KW"/>
</dbReference>
<dbReference type="SUPFAM" id="SSF53955">
    <property type="entry name" value="Lysozyme-like"/>
    <property type="match status" value="1"/>
</dbReference>